<protein>
    <submittedName>
        <fullName evidence="1">Uncharacterized protein</fullName>
    </submittedName>
</protein>
<name>Q1ZT44_PHOAS</name>
<dbReference type="EMBL" id="AAOJ01000002">
    <property type="protein sequence ID" value="EAS64783.1"/>
    <property type="molecule type" value="Genomic_DNA"/>
</dbReference>
<accession>Q1ZT44</accession>
<sequence>MLDTQSIRNIAIVAHVAHQQELFK</sequence>
<dbReference type="AlphaFoldDB" id="Q1ZT44"/>
<dbReference type="Proteomes" id="UP000001603">
    <property type="component" value="Unassembled WGS sequence"/>
</dbReference>
<reference evidence="1 2" key="1">
    <citation type="journal article" date="2009" name="Proc. Natl. Acad. Sci. U.S.A.">
        <title>The genomic basis of trophic strategy in marine bacteria.</title>
        <authorList>
            <person name="Lauro F.M."/>
            <person name="McDougald D."/>
            <person name="Thomas T."/>
            <person name="Williams T.J."/>
            <person name="Egan S."/>
            <person name="Rice S."/>
            <person name="DeMaere M.Z."/>
            <person name="Ting L."/>
            <person name="Ertan H."/>
            <person name="Johnson J."/>
            <person name="Ferriera S."/>
            <person name="Lapidus A."/>
            <person name="Anderson I."/>
            <person name="Kyrpides N."/>
            <person name="Munk A.C."/>
            <person name="Detter C."/>
            <person name="Han C.S."/>
            <person name="Brown M.V."/>
            <person name="Robb F.T."/>
            <person name="Kjelleberg S."/>
            <person name="Cavicchioli R."/>
        </authorList>
    </citation>
    <scope>NUCLEOTIDE SEQUENCE [LARGE SCALE GENOMIC DNA]</scope>
    <source>
        <strain evidence="1 2">S14</strain>
    </source>
</reference>
<proteinExistence type="predicted"/>
<evidence type="ECO:0000313" key="1">
    <source>
        <dbReference type="EMBL" id="EAS64783.1"/>
    </source>
</evidence>
<dbReference type="HOGENOM" id="CLU_221886_0_0_6"/>
<evidence type="ECO:0000313" key="2">
    <source>
        <dbReference type="Proteomes" id="UP000001603"/>
    </source>
</evidence>
<gene>
    <name evidence="1" type="ORF">VAS14_03668</name>
</gene>
<comment type="caution">
    <text evidence="1">The sequence shown here is derived from an EMBL/GenBank/DDBJ whole genome shotgun (WGS) entry which is preliminary data.</text>
</comment>
<organism evidence="1 2">
    <name type="scientific">Photobacterium angustum (strain S14 / CCUG 15956)</name>
    <name type="common">Vibrio sp. (strain S14 / CCUG 15956)</name>
    <dbReference type="NCBI Taxonomy" id="314292"/>
    <lineage>
        <taxon>Bacteria</taxon>
        <taxon>Pseudomonadati</taxon>
        <taxon>Pseudomonadota</taxon>
        <taxon>Gammaproteobacteria</taxon>
        <taxon>Vibrionales</taxon>
        <taxon>Vibrionaceae</taxon>
        <taxon>Photobacterium</taxon>
    </lineage>
</organism>